<feature type="active site" description="Nucleophile" evidence="8">
    <location>
        <position position="31"/>
    </location>
</feature>
<dbReference type="FunFam" id="3.40.30.10:FF:000001">
    <property type="entry name" value="Thioredoxin"/>
    <property type="match status" value="1"/>
</dbReference>
<dbReference type="NCBIfam" id="TIGR01068">
    <property type="entry name" value="thioredoxin"/>
    <property type="match status" value="1"/>
</dbReference>
<evidence type="ECO:0000313" key="12">
    <source>
        <dbReference type="Proteomes" id="UP000231152"/>
    </source>
</evidence>
<name>A0A2M8LEN8_9BACT</name>
<dbReference type="AlphaFoldDB" id="A0A2M8LEN8"/>
<gene>
    <name evidence="11" type="primary">trxA</name>
    <name evidence="11" type="ORF">COV04_02075</name>
</gene>
<dbReference type="Gene3D" id="3.40.30.10">
    <property type="entry name" value="Glutaredoxin"/>
    <property type="match status" value="1"/>
</dbReference>
<dbReference type="Proteomes" id="UP000231152">
    <property type="component" value="Unassembled WGS sequence"/>
</dbReference>
<evidence type="ECO:0000256" key="8">
    <source>
        <dbReference type="PIRSR" id="PIRSR000077-1"/>
    </source>
</evidence>
<feature type="site" description="Deprotonates C-terminal active site Cys" evidence="8">
    <location>
        <position position="25"/>
    </location>
</feature>
<dbReference type="PROSITE" id="PS00194">
    <property type="entry name" value="THIOREDOXIN_1"/>
    <property type="match status" value="1"/>
</dbReference>
<comment type="caution">
    <text evidence="11">The sequence shown here is derived from an EMBL/GenBank/DDBJ whole genome shotgun (WGS) entry which is preliminary data.</text>
</comment>
<dbReference type="InterPro" id="IPR017937">
    <property type="entry name" value="Thioredoxin_CS"/>
</dbReference>
<dbReference type="Pfam" id="PF00085">
    <property type="entry name" value="Thioredoxin"/>
    <property type="match status" value="1"/>
</dbReference>
<evidence type="ECO:0000256" key="9">
    <source>
        <dbReference type="PIRSR" id="PIRSR000077-4"/>
    </source>
</evidence>
<dbReference type="PRINTS" id="PR00421">
    <property type="entry name" value="THIOREDOXIN"/>
</dbReference>
<dbReference type="PIRSF" id="PIRSF000077">
    <property type="entry name" value="Thioredoxin"/>
    <property type="match status" value="1"/>
</dbReference>
<evidence type="ECO:0000256" key="4">
    <source>
        <dbReference type="ARBA" id="ARBA00023157"/>
    </source>
</evidence>
<evidence type="ECO:0000256" key="3">
    <source>
        <dbReference type="ARBA" id="ARBA00022982"/>
    </source>
</evidence>
<feature type="disulfide bond" description="Redox-active" evidence="9">
    <location>
        <begin position="31"/>
        <end position="34"/>
    </location>
</feature>
<dbReference type="CDD" id="cd02947">
    <property type="entry name" value="TRX_family"/>
    <property type="match status" value="1"/>
</dbReference>
<evidence type="ECO:0000256" key="1">
    <source>
        <dbReference type="ARBA" id="ARBA00008987"/>
    </source>
</evidence>
<evidence type="ECO:0000256" key="5">
    <source>
        <dbReference type="ARBA" id="ARBA00023284"/>
    </source>
</evidence>
<sequence>MAEKILSDQNFQSEVLQSSVPVLVDFWAPWCGPCLVMGPIIQKLAGEYADKPVTIGKLNVDENQTTAGSYGIMSIPTILIFKDGKVHDQIVGVQSEALLRQKINGVIG</sequence>
<keyword evidence="4 9" id="KW-1015">Disulfide bond</keyword>
<dbReference type="PROSITE" id="PS51352">
    <property type="entry name" value="THIOREDOXIN_2"/>
    <property type="match status" value="1"/>
</dbReference>
<feature type="active site" description="Nucleophile" evidence="8">
    <location>
        <position position="34"/>
    </location>
</feature>
<dbReference type="GO" id="GO:0045454">
    <property type="term" value="P:cell redox homeostasis"/>
    <property type="evidence" value="ECO:0007669"/>
    <property type="project" value="TreeGrafter"/>
</dbReference>
<evidence type="ECO:0000313" key="11">
    <source>
        <dbReference type="EMBL" id="PJE75921.1"/>
    </source>
</evidence>
<dbReference type="EMBL" id="PFET01000008">
    <property type="protein sequence ID" value="PJE75921.1"/>
    <property type="molecule type" value="Genomic_DNA"/>
</dbReference>
<reference evidence="11 12" key="1">
    <citation type="submission" date="2017-09" db="EMBL/GenBank/DDBJ databases">
        <title>Depth-based differentiation of microbial function through sediment-hosted aquifers and enrichment of novel symbionts in the deep terrestrial subsurface.</title>
        <authorList>
            <person name="Probst A.J."/>
            <person name="Ladd B."/>
            <person name="Jarett J.K."/>
            <person name="Geller-Mcgrath D.E."/>
            <person name="Sieber C.M."/>
            <person name="Emerson J.B."/>
            <person name="Anantharaman K."/>
            <person name="Thomas B.C."/>
            <person name="Malmstrom R."/>
            <person name="Stieglmeier M."/>
            <person name="Klingl A."/>
            <person name="Woyke T."/>
            <person name="Ryan C.M."/>
            <person name="Banfield J.F."/>
        </authorList>
    </citation>
    <scope>NUCLEOTIDE SEQUENCE [LARGE SCALE GENOMIC DNA]</scope>
    <source>
        <strain evidence="11">CG10_big_fil_rev_8_21_14_0_10_48_11</strain>
    </source>
</reference>
<proteinExistence type="inferred from homology"/>
<feature type="site" description="Contributes to redox potential value" evidence="8">
    <location>
        <position position="32"/>
    </location>
</feature>
<accession>A0A2M8LEN8</accession>
<evidence type="ECO:0000256" key="2">
    <source>
        <dbReference type="ARBA" id="ARBA00022448"/>
    </source>
</evidence>
<evidence type="ECO:0000259" key="10">
    <source>
        <dbReference type="PROSITE" id="PS51352"/>
    </source>
</evidence>
<feature type="domain" description="Thioredoxin" evidence="10">
    <location>
        <begin position="1"/>
        <end position="108"/>
    </location>
</feature>
<organism evidence="11 12">
    <name type="scientific">Candidatus Uhrbacteria bacterium CG10_big_fil_rev_8_21_14_0_10_48_11</name>
    <dbReference type="NCBI Taxonomy" id="1975037"/>
    <lineage>
        <taxon>Bacteria</taxon>
        <taxon>Candidatus Uhriibacteriota</taxon>
    </lineage>
</organism>
<dbReference type="SUPFAM" id="SSF52833">
    <property type="entry name" value="Thioredoxin-like"/>
    <property type="match status" value="1"/>
</dbReference>
<dbReference type="InterPro" id="IPR036249">
    <property type="entry name" value="Thioredoxin-like_sf"/>
</dbReference>
<dbReference type="GO" id="GO:0005829">
    <property type="term" value="C:cytosol"/>
    <property type="evidence" value="ECO:0007669"/>
    <property type="project" value="TreeGrafter"/>
</dbReference>
<keyword evidence="3" id="KW-0249">Electron transport</keyword>
<keyword evidence="2" id="KW-0813">Transport</keyword>
<dbReference type="InterPro" id="IPR013766">
    <property type="entry name" value="Thioredoxin_domain"/>
</dbReference>
<dbReference type="InterPro" id="IPR005746">
    <property type="entry name" value="Thioredoxin"/>
</dbReference>
<feature type="site" description="Contributes to redox potential value" evidence="8">
    <location>
        <position position="33"/>
    </location>
</feature>
<dbReference type="PANTHER" id="PTHR45663">
    <property type="entry name" value="GEO12009P1"/>
    <property type="match status" value="1"/>
</dbReference>
<dbReference type="PANTHER" id="PTHR45663:SF11">
    <property type="entry name" value="GEO12009P1"/>
    <property type="match status" value="1"/>
</dbReference>
<comment type="similarity">
    <text evidence="1 7">Belongs to the thioredoxin family.</text>
</comment>
<protein>
    <recommendedName>
        <fullName evidence="6 7">Thioredoxin</fullName>
    </recommendedName>
</protein>
<keyword evidence="5 9" id="KW-0676">Redox-active center</keyword>
<evidence type="ECO:0000256" key="7">
    <source>
        <dbReference type="PIRNR" id="PIRNR000077"/>
    </source>
</evidence>
<evidence type="ECO:0000256" key="6">
    <source>
        <dbReference type="NCBIfam" id="TIGR01068"/>
    </source>
</evidence>
<dbReference type="GO" id="GO:0015035">
    <property type="term" value="F:protein-disulfide reductase activity"/>
    <property type="evidence" value="ECO:0007669"/>
    <property type="project" value="UniProtKB-UniRule"/>
</dbReference>